<feature type="transmembrane region" description="Helical" evidence="13">
    <location>
        <begin position="222"/>
        <end position="240"/>
    </location>
</feature>
<evidence type="ECO:0000256" key="1">
    <source>
        <dbReference type="ARBA" id="ARBA00004429"/>
    </source>
</evidence>
<keyword evidence="10 13" id="KW-1133">Transmembrane helix</keyword>
<accession>A0ABY9MQ05</accession>
<reference evidence="14 15" key="1">
    <citation type="submission" date="2023-08" db="EMBL/GenBank/DDBJ databases">
        <title>New molecular markers tilS and rpoB for phylogenetic and monitoring studies of the genus Thiothrix biodiversity.</title>
        <authorList>
            <person name="Ravin N.V."/>
            <person name="Smolyakov D."/>
            <person name="Markov N.D."/>
            <person name="Beletsky A.V."/>
            <person name="Mardanov A.V."/>
            <person name="Rudenko T.S."/>
            <person name="Grabovich M.Y."/>
        </authorList>
    </citation>
    <scope>NUCLEOTIDE SEQUENCE [LARGE SCALE GENOMIC DNA]</scope>
    <source>
        <strain evidence="14 15">MK1</strain>
    </source>
</reference>
<evidence type="ECO:0000256" key="7">
    <source>
        <dbReference type="ARBA" id="ARBA00022692"/>
    </source>
</evidence>
<dbReference type="GO" id="GO:0016491">
    <property type="term" value="F:oxidoreductase activity"/>
    <property type="evidence" value="ECO:0007669"/>
    <property type="project" value="UniProtKB-KW"/>
</dbReference>
<keyword evidence="11 13" id="KW-0408">Iron</keyword>
<keyword evidence="7 13" id="KW-0812">Transmembrane</keyword>
<organism evidence="14 15">
    <name type="scientific">Thiothrix lacustris</name>
    <dbReference type="NCBI Taxonomy" id="525917"/>
    <lineage>
        <taxon>Bacteria</taxon>
        <taxon>Pseudomonadati</taxon>
        <taxon>Pseudomonadota</taxon>
        <taxon>Gammaproteobacteria</taxon>
        <taxon>Thiotrichales</taxon>
        <taxon>Thiotrichaceae</taxon>
        <taxon>Thiothrix</taxon>
    </lineage>
</organism>
<feature type="transmembrane region" description="Helical" evidence="13">
    <location>
        <begin position="423"/>
        <end position="446"/>
    </location>
</feature>
<evidence type="ECO:0000256" key="6">
    <source>
        <dbReference type="ARBA" id="ARBA00022617"/>
    </source>
</evidence>
<keyword evidence="3 13" id="KW-0813">Transport</keyword>
<dbReference type="EMBL" id="CP133218">
    <property type="protein sequence ID" value="WML90657.1"/>
    <property type="molecule type" value="Genomic_DNA"/>
</dbReference>
<evidence type="ECO:0000256" key="8">
    <source>
        <dbReference type="ARBA" id="ARBA00022723"/>
    </source>
</evidence>
<keyword evidence="9 13" id="KW-0249">Electron transport</keyword>
<feature type="transmembrane region" description="Helical" evidence="13">
    <location>
        <begin position="473"/>
        <end position="496"/>
    </location>
</feature>
<evidence type="ECO:0000313" key="15">
    <source>
        <dbReference type="Proteomes" id="UP001236657"/>
    </source>
</evidence>
<feature type="transmembrane region" description="Helical" evidence="13">
    <location>
        <begin position="388"/>
        <end position="411"/>
    </location>
</feature>
<dbReference type="EC" id="1.10.3.-" evidence="14"/>
<keyword evidence="8 13" id="KW-0479">Metal-binding</keyword>
<proteinExistence type="inferred from homology"/>
<evidence type="ECO:0000256" key="12">
    <source>
        <dbReference type="ARBA" id="ARBA00023136"/>
    </source>
</evidence>
<evidence type="ECO:0000256" key="5">
    <source>
        <dbReference type="ARBA" id="ARBA00022519"/>
    </source>
</evidence>
<evidence type="ECO:0000256" key="2">
    <source>
        <dbReference type="ARBA" id="ARBA00009819"/>
    </source>
</evidence>
<gene>
    <name evidence="14" type="ORF">RCF98_17015</name>
</gene>
<feature type="transmembrane region" description="Helical" evidence="13">
    <location>
        <begin position="186"/>
        <end position="210"/>
    </location>
</feature>
<evidence type="ECO:0000256" key="9">
    <source>
        <dbReference type="ARBA" id="ARBA00022982"/>
    </source>
</evidence>
<dbReference type="PANTHER" id="PTHR30365">
    <property type="entry name" value="CYTOCHROME D UBIQUINOL OXIDASE"/>
    <property type="match status" value="1"/>
</dbReference>
<keyword evidence="4 13" id="KW-1003">Cell membrane</keyword>
<evidence type="ECO:0000313" key="14">
    <source>
        <dbReference type="EMBL" id="WML90657.1"/>
    </source>
</evidence>
<dbReference type="Pfam" id="PF01654">
    <property type="entry name" value="Cyt_bd_oxida_I"/>
    <property type="match status" value="1"/>
</dbReference>
<feature type="transmembrane region" description="Helical" evidence="13">
    <location>
        <begin position="56"/>
        <end position="74"/>
    </location>
</feature>
<dbReference type="PANTHER" id="PTHR30365:SF0">
    <property type="entry name" value="CYTOCHROME BD-I UBIQUINOL OXIDASE SUBUNIT 1"/>
    <property type="match status" value="1"/>
</dbReference>
<keyword evidence="14" id="KW-0560">Oxidoreductase</keyword>
<evidence type="ECO:0000256" key="10">
    <source>
        <dbReference type="ARBA" id="ARBA00022989"/>
    </source>
</evidence>
<evidence type="ECO:0000256" key="11">
    <source>
        <dbReference type="ARBA" id="ARBA00023004"/>
    </source>
</evidence>
<keyword evidence="12 13" id="KW-0472">Membrane</keyword>
<evidence type="ECO:0000256" key="13">
    <source>
        <dbReference type="PIRNR" id="PIRNR006446"/>
    </source>
</evidence>
<feature type="transmembrane region" description="Helical" evidence="13">
    <location>
        <begin position="20"/>
        <end position="44"/>
    </location>
</feature>
<keyword evidence="5" id="KW-0997">Cell inner membrane</keyword>
<dbReference type="RefSeq" id="WP_028488903.1">
    <property type="nucleotide sequence ID" value="NZ_CP133218.1"/>
</dbReference>
<keyword evidence="15" id="KW-1185">Reference proteome</keyword>
<dbReference type="PIRSF" id="PIRSF006446">
    <property type="entry name" value="Cyt_quinol_oxidase_1"/>
    <property type="match status" value="1"/>
</dbReference>
<evidence type="ECO:0000256" key="3">
    <source>
        <dbReference type="ARBA" id="ARBA00022448"/>
    </source>
</evidence>
<evidence type="ECO:0000256" key="4">
    <source>
        <dbReference type="ARBA" id="ARBA00022475"/>
    </source>
</evidence>
<feature type="transmembrane region" description="Helical" evidence="13">
    <location>
        <begin position="130"/>
        <end position="153"/>
    </location>
</feature>
<protein>
    <submittedName>
        <fullName evidence="14">Cytochrome ubiquinol oxidase subunit I</fullName>
        <ecNumber evidence="14">1.10.3.-</ecNumber>
    </submittedName>
</protein>
<feature type="transmembrane region" description="Helical" evidence="13">
    <location>
        <begin position="94"/>
        <end position="118"/>
    </location>
</feature>
<comment type="subcellular location">
    <subcellularLocation>
        <location evidence="1">Cell inner membrane</location>
        <topology evidence="1">Multi-pass membrane protein</topology>
    </subcellularLocation>
</comment>
<dbReference type="Proteomes" id="UP001236657">
    <property type="component" value="Chromosome"/>
</dbReference>
<sequence>MITDAVVDLSRLQFATVALYHFLFVPLTLGMTFMLAIMESVYVMTGKQIYKDMVKFWGKLFGINFALGVTTGLTMEFQFGTNWAYYSHYVGDVFGAPLAIEGLMAFFLESTFVGLFFFGWDRLSKTSHLMVTWLMAIGTNLSALWILIANGWMQNPVGAEFSYETMRMEMVDFAAVLLNPVAQVKFIHTVAAGYVTGAMFVLSISAWYILKGRDLGFAKRSFAVAAGFGMASILSVILLGDESGYEAGDVQKMKLAAIEAEWHTEPAPAGFNVIAFPDQENAENSFAIKIPYALGLIATRSLTEEVKGINDLVAENVQRIRNGMVAYGLLMKLRAGTATEEEKAAFASARVDLGYGLLLKRYTENVVDATEEQIQKASRDTVPHVAPLFWAFRVMVAAGVAMLFIFALAFYYTAKKTAYEKRWLMRLAVVGLPLPWIAIESGWFVAEYGRQPWAVGEILPTFLGTSTLTEGDLIGSLIGFVFFYSILLVVEMYLMIKFAKQGPSSLHTGRYHFEKHGGGHAGAVLADKLNDKV</sequence>
<name>A0ABY9MQ05_9GAMM</name>
<dbReference type="InterPro" id="IPR002585">
    <property type="entry name" value="Cyt-d_ubiquinol_oxidase_su_1"/>
</dbReference>
<keyword evidence="6 13" id="KW-0349">Heme</keyword>
<comment type="similarity">
    <text evidence="2 13">Belongs to the cytochrome ubiquinol oxidase subunit 1 family.</text>
</comment>